<name>A0ABM1YHL3_AEDAL</name>
<dbReference type="Gene3D" id="3.40.50.300">
    <property type="entry name" value="P-loop containing nucleotide triphosphate hydrolases"/>
    <property type="match status" value="1"/>
</dbReference>
<evidence type="ECO:0000256" key="1">
    <source>
        <dbReference type="ARBA" id="ARBA00022741"/>
    </source>
</evidence>
<dbReference type="InterPro" id="IPR006554">
    <property type="entry name" value="Helicase-like_DEXD_c2"/>
</dbReference>
<organism evidence="7 8">
    <name type="scientific">Aedes albopictus</name>
    <name type="common">Asian tiger mosquito</name>
    <name type="synonym">Stegomyia albopicta</name>
    <dbReference type="NCBI Taxonomy" id="7160"/>
    <lineage>
        <taxon>Eukaryota</taxon>
        <taxon>Metazoa</taxon>
        <taxon>Ecdysozoa</taxon>
        <taxon>Arthropoda</taxon>
        <taxon>Hexapoda</taxon>
        <taxon>Insecta</taxon>
        <taxon>Pterygota</taxon>
        <taxon>Neoptera</taxon>
        <taxon>Endopterygota</taxon>
        <taxon>Diptera</taxon>
        <taxon>Nematocera</taxon>
        <taxon>Culicoidea</taxon>
        <taxon>Culicidae</taxon>
        <taxon>Culicinae</taxon>
        <taxon>Aedini</taxon>
        <taxon>Aedes</taxon>
        <taxon>Stegomyia</taxon>
    </lineage>
</organism>
<feature type="domain" description="Helicase ATP-binding" evidence="6">
    <location>
        <begin position="14"/>
        <end position="277"/>
    </location>
</feature>
<reference evidence="7" key="2">
    <citation type="submission" date="2025-05" db="UniProtKB">
        <authorList>
            <consortium name="EnsemblMetazoa"/>
        </authorList>
    </citation>
    <scope>IDENTIFICATION</scope>
    <source>
        <strain evidence="7">Foshan</strain>
    </source>
</reference>
<dbReference type="PANTHER" id="PTHR21505:SF12">
    <property type="entry name" value="MADF DOMAIN-CONTAINING PROTEIN-RELATED"/>
    <property type="match status" value="1"/>
</dbReference>
<evidence type="ECO:0000313" key="8">
    <source>
        <dbReference type="Proteomes" id="UP000069940"/>
    </source>
</evidence>
<proteinExistence type="predicted"/>
<dbReference type="Proteomes" id="UP000069940">
    <property type="component" value="Unassembled WGS sequence"/>
</dbReference>
<dbReference type="PROSITE" id="PS51193">
    <property type="entry name" value="HELICASE_ATP_BIND_2"/>
    <property type="match status" value="1"/>
</dbReference>
<evidence type="ECO:0000259" key="6">
    <source>
        <dbReference type="PROSITE" id="PS51193"/>
    </source>
</evidence>
<keyword evidence="8" id="KW-1185">Reference proteome</keyword>
<accession>A0ABM1YHL3</accession>
<keyword evidence="2" id="KW-0378">Hydrolase</keyword>
<dbReference type="EnsemblMetazoa" id="AALFPA23_009223.R12661">
    <property type="protein sequence ID" value="AALFPA23_009223.P12661"/>
    <property type="gene ID" value="AALFPA23_009223"/>
</dbReference>
<evidence type="ECO:0008006" key="9">
    <source>
        <dbReference type="Google" id="ProtNLM"/>
    </source>
</evidence>
<dbReference type="GeneID" id="109428054"/>
<evidence type="ECO:0000256" key="3">
    <source>
        <dbReference type="ARBA" id="ARBA00022840"/>
    </source>
</evidence>
<dbReference type="SMART" id="SM00595">
    <property type="entry name" value="MADF"/>
    <property type="match status" value="1"/>
</dbReference>
<dbReference type="Pfam" id="PF10545">
    <property type="entry name" value="MADF_DNA_bdg"/>
    <property type="match status" value="1"/>
</dbReference>
<dbReference type="RefSeq" id="XP_019559269.3">
    <property type="nucleotide sequence ID" value="XM_019703724.3"/>
</dbReference>
<evidence type="ECO:0000256" key="2">
    <source>
        <dbReference type="ARBA" id="ARBA00022801"/>
    </source>
</evidence>
<evidence type="ECO:0000259" key="5">
    <source>
        <dbReference type="PROSITE" id="PS51029"/>
    </source>
</evidence>
<evidence type="ECO:0000256" key="4">
    <source>
        <dbReference type="SAM" id="MobiDB-lite"/>
    </source>
</evidence>
<protein>
    <recommendedName>
        <fullName evidence="9">Helicase ATP-binding domain-containing protein</fullName>
    </recommendedName>
</protein>
<dbReference type="PANTHER" id="PTHR21505">
    <property type="entry name" value="MADF DOMAIN-CONTAINING PROTEIN-RELATED"/>
    <property type="match status" value="1"/>
</dbReference>
<evidence type="ECO:0000313" key="7">
    <source>
        <dbReference type="EnsemblMetazoa" id="AALFPA23_009223.P12661"/>
    </source>
</evidence>
<feature type="domain" description="MADF" evidence="5">
    <location>
        <begin position="109"/>
        <end position="199"/>
    </location>
</feature>
<reference evidence="8" key="1">
    <citation type="journal article" date="2015" name="Proc. Natl. Acad. Sci. U.S.A.">
        <title>Genome sequence of the Asian Tiger mosquito, Aedes albopictus, reveals insights into its biology, genetics, and evolution.</title>
        <authorList>
            <person name="Chen X.G."/>
            <person name="Jiang X."/>
            <person name="Gu J."/>
            <person name="Xu M."/>
            <person name="Wu Y."/>
            <person name="Deng Y."/>
            <person name="Zhang C."/>
            <person name="Bonizzoni M."/>
            <person name="Dermauw W."/>
            <person name="Vontas J."/>
            <person name="Armbruster P."/>
            <person name="Huang X."/>
            <person name="Yang Y."/>
            <person name="Zhang H."/>
            <person name="He W."/>
            <person name="Peng H."/>
            <person name="Liu Y."/>
            <person name="Wu K."/>
            <person name="Chen J."/>
            <person name="Lirakis M."/>
            <person name="Topalis P."/>
            <person name="Van Leeuwen T."/>
            <person name="Hall A.B."/>
            <person name="Jiang X."/>
            <person name="Thorpe C."/>
            <person name="Mueller R.L."/>
            <person name="Sun C."/>
            <person name="Waterhouse R.M."/>
            <person name="Yan G."/>
            <person name="Tu Z.J."/>
            <person name="Fang X."/>
            <person name="James A.A."/>
        </authorList>
    </citation>
    <scope>NUCLEOTIDE SEQUENCE [LARGE SCALE GENOMIC DNA]</scope>
    <source>
        <strain evidence="8">Foshan</strain>
    </source>
</reference>
<keyword evidence="1" id="KW-0547">Nucleotide-binding</keyword>
<keyword evidence="3" id="KW-0067">ATP-binding</keyword>
<dbReference type="InterPro" id="IPR006578">
    <property type="entry name" value="MADF-dom"/>
</dbReference>
<feature type="region of interest" description="Disordered" evidence="4">
    <location>
        <begin position="250"/>
        <end position="272"/>
    </location>
</feature>
<dbReference type="SMART" id="SM00488">
    <property type="entry name" value="DEXDc2"/>
    <property type="match status" value="1"/>
</dbReference>
<dbReference type="PROSITE" id="PS51029">
    <property type="entry name" value="MADF"/>
    <property type="match status" value="1"/>
</dbReference>
<dbReference type="InterPro" id="IPR027417">
    <property type="entry name" value="P-loop_NTPase"/>
</dbReference>
<sequence>MYQPEVCLVPPDTGEGFQFPFATPYPIQLDLMRSLYSTVDGRQVGIFESPTGTGKSLTLTCGVLSWLRDYEVAMARELGGKIERLKAEIGRCFVRFVRRCDMDCNKKFQLIKLWEQHPVLWDRDNPDRLRKDAQKQARETIATKLGVDVETVKKAMNGLKAQLSGECTKVRKGGKNGNDVYNSKWMYYSALQFLTRGKSEAEDIDPLNDIWQVKNEHSQDGQEDQTWENHSSASSYVPSISFDDTAPALEIHNSTGQPSRDRTHLKRKSSSSDGAKLLSKCIDILSGQSEPKKMKSRATILGESTSSLLETLWAEDFSLYKEYAVALRNLNNKYEQAYEDKINAS</sequence>
<dbReference type="InterPro" id="IPR014013">
    <property type="entry name" value="Helic_SF1/SF2_ATP-bd_DinG/Rad3"/>
</dbReference>